<dbReference type="SFLD" id="SFLDS00003">
    <property type="entry name" value="Haloacid_Dehalogenase"/>
    <property type="match status" value="1"/>
</dbReference>
<dbReference type="Pfam" id="PF00702">
    <property type="entry name" value="Hydrolase"/>
    <property type="match status" value="1"/>
</dbReference>
<dbReference type="Gene3D" id="3.40.50.1000">
    <property type="entry name" value="HAD superfamily/HAD-like"/>
    <property type="match status" value="1"/>
</dbReference>
<dbReference type="Gene3D" id="1.10.150.240">
    <property type="entry name" value="Putative phosphatase, domain 2"/>
    <property type="match status" value="1"/>
</dbReference>
<proteinExistence type="predicted"/>
<organism evidence="1 2">
    <name type="scientific">Nakamurella alba</name>
    <dbReference type="NCBI Taxonomy" id="2665158"/>
    <lineage>
        <taxon>Bacteria</taxon>
        <taxon>Bacillati</taxon>
        <taxon>Actinomycetota</taxon>
        <taxon>Actinomycetes</taxon>
        <taxon>Nakamurellales</taxon>
        <taxon>Nakamurellaceae</taxon>
        <taxon>Nakamurella</taxon>
    </lineage>
</organism>
<accession>A0A7K1FRS1</accession>
<dbReference type="PRINTS" id="PR00413">
    <property type="entry name" value="HADHALOGNASE"/>
</dbReference>
<dbReference type="InterPro" id="IPR023214">
    <property type="entry name" value="HAD_sf"/>
</dbReference>
<evidence type="ECO:0000313" key="2">
    <source>
        <dbReference type="Proteomes" id="UP000460221"/>
    </source>
</evidence>
<dbReference type="InterPro" id="IPR023198">
    <property type="entry name" value="PGP-like_dom2"/>
</dbReference>
<sequence>MPQLHADAVLFDLDGTLVDSTASVMRNWAKVAVRLGRAGEDLVADKHGMPARQVVELIAPDLGPDGWDELAAFVLDGEVNDTHDVVPTPGALDVLAALPRDRWGVVTSGTRKLATRRMQAAGIPVPDVLVTADDVRVGKPDPTPFRLGAERIGVPADRCIAVEDAHAGIVSATAAGCQVLGLLTTYDRLEVPAVPDLRSVAVGLADGVITFGWD</sequence>
<gene>
    <name evidence="1" type="ORF">GIS00_19155</name>
</gene>
<dbReference type="SUPFAM" id="SSF56784">
    <property type="entry name" value="HAD-like"/>
    <property type="match status" value="1"/>
</dbReference>
<dbReference type="EMBL" id="WLYK01000008">
    <property type="protein sequence ID" value="MTD16059.1"/>
    <property type="molecule type" value="Genomic_DNA"/>
</dbReference>
<dbReference type="NCBIfam" id="TIGR01509">
    <property type="entry name" value="HAD-SF-IA-v3"/>
    <property type="match status" value="1"/>
</dbReference>
<dbReference type="InterPro" id="IPR006439">
    <property type="entry name" value="HAD-SF_hydro_IA"/>
</dbReference>
<dbReference type="InterPro" id="IPR036412">
    <property type="entry name" value="HAD-like_sf"/>
</dbReference>
<comment type="caution">
    <text evidence="1">The sequence shown here is derived from an EMBL/GenBank/DDBJ whole genome shotgun (WGS) entry which is preliminary data.</text>
</comment>
<reference evidence="1 2" key="1">
    <citation type="submission" date="2019-11" db="EMBL/GenBank/DDBJ databases">
        <authorList>
            <person name="Jiang L.-Q."/>
        </authorList>
    </citation>
    <scope>NUCLEOTIDE SEQUENCE [LARGE SCALE GENOMIC DNA]</scope>
    <source>
        <strain evidence="1 2">YIM 132087</strain>
    </source>
</reference>
<dbReference type="SFLD" id="SFLDG01129">
    <property type="entry name" value="C1.5:_HAD__Beta-PGM__Phosphata"/>
    <property type="match status" value="1"/>
</dbReference>
<dbReference type="AlphaFoldDB" id="A0A7K1FRS1"/>
<keyword evidence="1" id="KW-0378">Hydrolase</keyword>
<keyword evidence="2" id="KW-1185">Reference proteome</keyword>
<protein>
    <submittedName>
        <fullName evidence="1">HAD-IA family hydrolase</fullName>
    </submittedName>
</protein>
<evidence type="ECO:0000313" key="1">
    <source>
        <dbReference type="EMBL" id="MTD16059.1"/>
    </source>
</evidence>
<dbReference type="PANTHER" id="PTHR43481:SF4">
    <property type="entry name" value="GLYCEROL-1-PHOSPHATE PHOSPHOHYDROLASE 1-RELATED"/>
    <property type="match status" value="1"/>
</dbReference>
<dbReference type="Proteomes" id="UP000460221">
    <property type="component" value="Unassembled WGS sequence"/>
</dbReference>
<dbReference type="PANTHER" id="PTHR43481">
    <property type="entry name" value="FRUCTOSE-1-PHOSPHATE PHOSPHATASE"/>
    <property type="match status" value="1"/>
</dbReference>
<dbReference type="InterPro" id="IPR051806">
    <property type="entry name" value="HAD-like_SPP"/>
</dbReference>
<dbReference type="RefSeq" id="WP_154770038.1">
    <property type="nucleotide sequence ID" value="NZ_WLYK01000008.1"/>
</dbReference>
<name>A0A7K1FRS1_9ACTN</name>
<dbReference type="GO" id="GO:0050308">
    <property type="term" value="F:sugar-phosphatase activity"/>
    <property type="evidence" value="ECO:0007669"/>
    <property type="project" value="TreeGrafter"/>
</dbReference>